<evidence type="ECO:0000256" key="1">
    <source>
        <dbReference type="ARBA" id="ARBA00009437"/>
    </source>
</evidence>
<dbReference type="Pfam" id="PF00126">
    <property type="entry name" value="HTH_1"/>
    <property type="match status" value="1"/>
</dbReference>
<dbReference type="FunFam" id="1.10.10.10:FF:000038">
    <property type="entry name" value="Glycine cleavage system transcriptional activator"/>
    <property type="match status" value="1"/>
</dbReference>
<evidence type="ECO:0000313" key="6">
    <source>
        <dbReference type="EMBL" id="EOA04691.1"/>
    </source>
</evidence>
<comment type="caution">
    <text evidence="6">The sequence shown here is derived from an EMBL/GenBank/DDBJ whole genome shotgun (WGS) entry which is preliminary data.</text>
</comment>
<dbReference type="Gene3D" id="1.10.10.10">
    <property type="entry name" value="Winged helix-like DNA-binding domain superfamily/Winged helix DNA-binding domain"/>
    <property type="match status" value="1"/>
</dbReference>
<dbReference type="CDD" id="cd08432">
    <property type="entry name" value="PBP2_GcdR_TrpI_HvrB_AmpR_like"/>
    <property type="match status" value="1"/>
</dbReference>
<keyword evidence="2" id="KW-0805">Transcription regulation</keyword>
<dbReference type="InterPro" id="IPR000847">
    <property type="entry name" value="LysR_HTH_N"/>
</dbReference>
<accession>A0AAI9IEG2</accession>
<evidence type="ECO:0000256" key="3">
    <source>
        <dbReference type="ARBA" id="ARBA00023125"/>
    </source>
</evidence>
<dbReference type="GO" id="GO:0043565">
    <property type="term" value="F:sequence-specific DNA binding"/>
    <property type="evidence" value="ECO:0007669"/>
    <property type="project" value="TreeGrafter"/>
</dbReference>
<protein>
    <submittedName>
        <fullName evidence="6">DNA-binding transcriptional activator GcvA</fullName>
    </submittedName>
</protein>
<dbReference type="InterPro" id="IPR005119">
    <property type="entry name" value="LysR_subst-bd"/>
</dbReference>
<keyword evidence="3 6" id="KW-0238">DNA-binding</keyword>
<dbReference type="PANTHER" id="PTHR30537:SF79">
    <property type="entry name" value="TRANSCRIPTIONAL REGULATOR-RELATED"/>
    <property type="match status" value="1"/>
</dbReference>
<dbReference type="InterPro" id="IPR036390">
    <property type="entry name" value="WH_DNA-bd_sf"/>
</dbReference>
<dbReference type="Pfam" id="PF03466">
    <property type="entry name" value="LysR_substrate"/>
    <property type="match status" value="1"/>
</dbReference>
<organism evidence="6 7">
    <name type="scientific">Herbaspirillum frisingense GSF30</name>
    <dbReference type="NCBI Taxonomy" id="864073"/>
    <lineage>
        <taxon>Bacteria</taxon>
        <taxon>Pseudomonadati</taxon>
        <taxon>Pseudomonadota</taxon>
        <taxon>Betaproteobacteria</taxon>
        <taxon>Burkholderiales</taxon>
        <taxon>Oxalobacteraceae</taxon>
        <taxon>Herbaspirillum</taxon>
    </lineage>
</organism>
<sequence>MADLRKLPNLAALRAFDAAARHECFSRAAEEVHVTPGAISHQVRALEEDLGLQLFKRHGKRIAITETGQRFAATIRKSLGEIAQAAEHLRSLNRQQRLVISATPSFASRWLAPRLWKFIDAHPEIEVVLQSGSHLADLRLDGVDVGIRFGRGQYSGVVTEKLSDDYYYPVAAPGYRGDGGRSRKLTRPADLAHCTLLRMDTRESWQPWLTLAGLDLPEPSGTLVVEDSSLTLRHAVEGKGVALSRHTIAWQEIASGTLVRLFDVAQLCEEAHYLVHLPEGLEKPGVVAFRQWIFEEMQRFQAIPGWPGDVPKTPARKKAKSP</sequence>
<comment type="similarity">
    <text evidence="1">Belongs to the LysR transcriptional regulatory family.</text>
</comment>
<dbReference type="PANTHER" id="PTHR30537">
    <property type="entry name" value="HTH-TYPE TRANSCRIPTIONAL REGULATOR"/>
    <property type="match status" value="1"/>
</dbReference>
<dbReference type="NCBIfam" id="NF008352">
    <property type="entry name" value="PRK11139.1"/>
    <property type="match status" value="1"/>
</dbReference>
<keyword evidence="4" id="KW-0804">Transcription</keyword>
<dbReference type="InterPro" id="IPR036388">
    <property type="entry name" value="WH-like_DNA-bd_sf"/>
</dbReference>
<evidence type="ECO:0000256" key="4">
    <source>
        <dbReference type="ARBA" id="ARBA00023163"/>
    </source>
</evidence>
<proteinExistence type="inferred from homology"/>
<dbReference type="AlphaFoldDB" id="A0AAI9IEG2"/>
<dbReference type="SUPFAM" id="SSF53850">
    <property type="entry name" value="Periplasmic binding protein-like II"/>
    <property type="match status" value="1"/>
</dbReference>
<name>A0AAI9IEG2_9BURK</name>
<gene>
    <name evidence="6" type="ORF">HFRIS_011068</name>
</gene>
<dbReference type="RefSeq" id="WP_006463417.1">
    <property type="nucleotide sequence ID" value="NZ_AEEC02000013.1"/>
</dbReference>
<reference evidence="6 7" key="1">
    <citation type="journal article" date="2013" name="Front. Microbiol.">
        <title>The genome of the endophytic bacterium H. frisingense GSF30(T) identifies diverse strategies in the Herbaspirillum genus to interact with plants.</title>
        <authorList>
            <person name="Straub D."/>
            <person name="Rothballer M."/>
            <person name="Hartmann A."/>
            <person name="Ludewig U."/>
        </authorList>
    </citation>
    <scope>NUCLEOTIDE SEQUENCE [LARGE SCALE GENOMIC DNA]</scope>
    <source>
        <strain evidence="6 7">GSF30</strain>
    </source>
</reference>
<dbReference type="InterPro" id="IPR058163">
    <property type="entry name" value="LysR-type_TF_proteobact-type"/>
</dbReference>
<feature type="domain" description="HTH lysR-type" evidence="5">
    <location>
        <begin position="8"/>
        <end position="65"/>
    </location>
</feature>
<evidence type="ECO:0000256" key="2">
    <source>
        <dbReference type="ARBA" id="ARBA00023015"/>
    </source>
</evidence>
<dbReference type="GO" id="GO:0003700">
    <property type="term" value="F:DNA-binding transcription factor activity"/>
    <property type="evidence" value="ECO:0007669"/>
    <property type="project" value="InterPro"/>
</dbReference>
<dbReference type="SUPFAM" id="SSF46785">
    <property type="entry name" value="Winged helix' DNA-binding domain"/>
    <property type="match status" value="1"/>
</dbReference>
<dbReference type="Gene3D" id="3.40.190.10">
    <property type="entry name" value="Periplasmic binding protein-like II"/>
    <property type="match status" value="2"/>
</dbReference>
<evidence type="ECO:0000313" key="7">
    <source>
        <dbReference type="Proteomes" id="UP000006772"/>
    </source>
</evidence>
<dbReference type="PRINTS" id="PR00039">
    <property type="entry name" value="HTHLYSR"/>
</dbReference>
<dbReference type="Proteomes" id="UP000006772">
    <property type="component" value="Unassembled WGS sequence"/>
</dbReference>
<dbReference type="GO" id="GO:0006351">
    <property type="term" value="P:DNA-templated transcription"/>
    <property type="evidence" value="ECO:0007669"/>
    <property type="project" value="TreeGrafter"/>
</dbReference>
<evidence type="ECO:0000259" key="5">
    <source>
        <dbReference type="PROSITE" id="PS50931"/>
    </source>
</evidence>
<dbReference type="PROSITE" id="PS50931">
    <property type="entry name" value="HTH_LYSR"/>
    <property type="match status" value="1"/>
</dbReference>
<dbReference type="EMBL" id="AEEC02000013">
    <property type="protein sequence ID" value="EOA04691.1"/>
    <property type="molecule type" value="Genomic_DNA"/>
</dbReference>